<feature type="non-terminal residue" evidence="2">
    <location>
        <position position="1"/>
    </location>
</feature>
<proteinExistence type="predicted"/>
<evidence type="ECO:0000313" key="2">
    <source>
        <dbReference type="EMBL" id="EZA50806.1"/>
    </source>
</evidence>
<organism evidence="2 3">
    <name type="scientific">Ooceraea biroi</name>
    <name type="common">Clonal raider ant</name>
    <name type="synonym">Cerapachys biroi</name>
    <dbReference type="NCBI Taxonomy" id="2015173"/>
    <lineage>
        <taxon>Eukaryota</taxon>
        <taxon>Metazoa</taxon>
        <taxon>Ecdysozoa</taxon>
        <taxon>Arthropoda</taxon>
        <taxon>Hexapoda</taxon>
        <taxon>Insecta</taxon>
        <taxon>Pterygota</taxon>
        <taxon>Neoptera</taxon>
        <taxon>Endopterygota</taxon>
        <taxon>Hymenoptera</taxon>
        <taxon>Apocrita</taxon>
        <taxon>Aculeata</taxon>
        <taxon>Formicoidea</taxon>
        <taxon>Formicidae</taxon>
        <taxon>Dorylinae</taxon>
        <taxon>Ooceraea</taxon>
    </lineage>
</organism>
<keyword evidence="1" id="KW-1133">Transmembrane helix</keyword>
<dbReference type="AlphaFoldDB" id="A0A026W5B4"/>
<sequence>GDLKFPISYLVERDVYAVALTARNLVLYVLGVATLPRRLIFGDMNKRAQVVVNKHRLLENHEFDWPNVKILHNEKHTRKREIAEMIYIKSQSKAINLQRDTDCLSRMTNLILSYVAPEEDQK</sequence>
<evidence type="ECO:0000256" key="1">
    <source>
        <dbReference type="SAM" id="Phobius"/>
    </source>
</evidence>
<dbReference type="EMBL" id="KK107443">
    <property type="protein sequence ID" value="EZA50806.1"/>
    <property type="molecule type" value="Genomic_DNA"/>
</dbReference>
<keyword evidence="1" id="KW-0812">Transmembrane</keyword>
<keyword evidence="3" id="KW-1185">Reference proteome</keyword>
<dbReference type="Proteomes" id="UP000053097">
    <property type="component" value="Unassembled WGS sequence"/>
</dbReference>
<protein>
    <submittedName>
        <fullName evidence="2">Uncharacterized protein</fullName>
    </submittedName>
</protein>
<feature type="transmembrane region" description="Helical" evidence="1">
    <location>
        <begin position="15"/>
        <end position="36"/>
    </location>
</feature>
<keyword evidence="1" id="KW-0472">Membrane</keyword>
<evidence type="ECO:0000313" key="3">
    <source>
        <dbReference type="Proteomes" id="UP000053097"/>
    </source>
</evidence>
<reference evidence="2 3" key="1">
    <citation type="journal article" date="2014" name="Curr. Biol.">
        <title>The genome of the clonal raider ant Cerapachys biroi.</title>
        <authorList>
            <person name="Oxley P.R."/>
            <person name="Ji L."/>
            <person name="Fetter-Pruneda I."/>
            <person name="McKenzie S.K."/>
            <person name="Li C."/>
            <person name="Hu H."/>
            <person name="Zhang G."/>
            <person name="Kronauer D.J."/>
        </authorList>
    </citation>
    <scope>NUCLEOTIDE SEQUENCE [LARGE SCALE GENOMIC DNA]</scope>
</reference>
<name>A0A026W5B4_OOCBI</name>
<accession>A0A026W5B4</accession>
<gene>
    <name evidence="2" type="ORF">X777_11055</name>
</gene>